<evidence type="ECO:0000313" key="2">
    <source>
        <dbReference type="Proteomes" id="UP000298416"/>
    </source>
</evidence>
<evidence type="ECO:0008006" key="3">
    <source>
        <dbReference type="Google" id="ProtNLM"/>
    </source>
</evidence>
<dbReference type="OrthoDB" id="1888829at2759"/>
<proteinExistence type="predicted"/>
<dbReference type="PANTHER" id="PTHR32011">
    <property type="entry name" value="OS08G0472400 PROTEIN"/>
    <property type="match status" value="1"/>
</dbReference>
<sequence>MVDVDCRMTGLNPAHLAGLRRLSARASSSAPLPPRHSLFSFRSLADKLISHLKSSGVPVLPGLTAAEFAVAEAEFGFSFPPDLRAVLSAGLPVAPGFPDWRSPSARPHLRASIDLPTASASFHVARNSLWSKSWGPRPPSPDKALKLARGALKRAPLLVPIFNRCYIPCTPSLAGNPIFYVDENRIFCCGFDLSDFFDRESSLFHDQISINQSVVIEKSAVFLNNRRSLDAGGRTARWVEFWSDAAADRRRRSSNSSSSSPERCIEMARSEAPEWVGDYVAQIGAVLREGGWGEAEVAEIVEVSAAGFFEEGMVMLDNQAVLDALLVKADRFSDTLRRGGWSSKEVSDALGFDFRTEKEPKPPVKLSPELAHKIGKFVG</sequence>
<dbReference type="Proteomes" id="UP000298416">
    <property type="component" value="Unassembled WGS sequence"/>
</dbReference>
<accession>A0A8X8Y5Y7</accession>
<gene>
    <name evidence="1" type="ORF">SASPL_115107</name>
</gene>
<keyword evidence="2" id="KW-1185">Reference proteome</keyword>
<evidence type="ECO:0000313" key="1">
    <source>
        <dbReference type="EMBL" id="KAG6424687.1"/>
    </source>
</evidence>
<dbReference type="AlphaFoldDB" id="A0A8X8Y5Y7"/>
<dbReference type="PANTHER" id="PTHR32011:SF2">
    <property type="entry name" value="OS08G0472400 PROTEIN"/>
    <property type="match status" value="1"/>
</dbReference>
<name>A0A8X8Y5Y7_SALSN</name>
<protein>
    <recommendedName>
        <fullName evidence="3">Knr4/Smi1-like domain-containing protein</fullName>
    </recommendedName>
</protein>
<reference evidence="1" key="2">
    <citation type="submission" date="2020-08" db="EMBL/GenBank/DDBJ databases">
        <title>Plant Genome Project.</title>
        <authorList>
            <person name="Zhang R.-G."/>
        </authorList>
    </citation>
    <scope>NUCLEOTIDE SEQUENCE</scope>
    <source>
        <strain evidence="1">Huo1</strain>
        <tissue evidence="1">Leaf</tissue>
    </source>
</reference>
<reference evidence="1" key="1">
    <citation type="submission" date="2018-01" db="EMBL/GenBank/DDBJ databases">
        <authorList>
            <person name="Mao J.F."/>
        </authorList>
    </citation>
    <scope>NUCLEOTIDE SEQUENCE</scope>
    <source>
        <strain evidence="1">Huo1</strain>
        <tissue evidence="1">Leaf</tissue>
    </source>
</reference>
<organism evidence="1">
    <name type="scientific">Salvia splendens</name>
    <name type="common">Scarlet sage</name>
    <dbReference type="NCBI Taxonomy" id="180675"/>
    <lineage>
        <taxon>Eukaryota</taxon>
        <taxon>Viridiplantae</taxon>
        <taxon>Streptophyta</taxon>
        <taxon>Embryophyta</taxon>
        <taxon>Tracheophyta</taxon>
        <taxon>Spermatophyta</taxon>
        <taxon>Magnoliopsida</taxon>
        <taxon>eudicotyledons</taxon>
        <taxon>Gunneridae</taxon>
        <taxon>Pentapetalae</taxon>
        <taxon>asterids</taxon>
        <taxon>lamiids</taxon>
        <taxon>Lamiales</taxon>
        <taxon>Lamiaceae</taxon>
        <taxon>Nepetoideae</taxon>
        <taxon>Mentheae</taxon>
        <taxon>Salviinae</taxon>
        <taxon>Salvia</taxon>
        <taxon>Salvia subgen. Calosphace</taxon>
        <taxon>core Calosphace</taxon>
    </lineage>
</organism>
<dbReference type="EMBL" id="PNBA02000005">
    <property type="protein sequence ID" value="KAG6424687.1"/>
    <property type="molecule type" value="Genomic_DNA"/>
</dbReference>
<comment type="caution">
    <text evidence="1">The sequence shown here is derived from an EMBL/GenBank/DDBJ whole genome shotgun (WGS) entry which is preliminary data.</text>
</comment>